<protein>
    <submittedName>
        <fullName evidence="1">Uncharacterized protein</fullName>
    </submittedName>
</protein>
<comment type="caution">
    <text evidence="1">The sequence shown here is derived from an EMBL/GenBank/DDBJ whole genome shotgun (WGS) entry which is preliminary data.</text>
</comment>
<organism evidence="1 2">
    <name type="scientific">Araneus ventricosus</name>
    <name type="common">Orbweaver spider</name>
    <name type="synonym">Epeira ventricosa</name>
    <dbReference type="NCBI Taxonomy" id="182803"/>
    <lineage>
        <taxon>Eukaryota</taxon>
        <taxon>Metazoa</taxon>
        <taxon>Ecdysozoa</taxon>
        <taxon>Arthropoda</taxon>
        <taxon>Chelicerata</taxon>
        <taxon>Arachnida</taxon>
        <taxon>Araneae</taxon>
        <taxon>Araneomorphae</taxon>
        <taxon>Entelegynae</taxon>
        <taxon>Araneoidea</taxon>
        <taxon>Araneidae</taxon>
        <taxon>Araneus</taxon>
    </lineage>
</organism>
<keyword evidence="2" id="KW-1185">Reference proteome</keyword>
<proteinExistence type="predicted"/>
<dbReference type="EMBL" id="BGPR01027367">
    <property type="protein sequence ID" value="GBN97802.1"/>
    <property type="molecule type" value="Genomic_DNA"/>
</dbReference>
<gene>
    <name evidence="1" type="ORF">AVEN_192960_1</name>
</gene>
<reference evidence="1 2" key="1">
    <citation type="journal article" date="2019" name="Sci. Rep.">
        <title>Orb-weaving spider Araneus ventricosus genome elucidates the spidroin gene catalogue.</title>
        <authorList>
            <person name="Kono N."/>
            <person name="Nakamura H."/>
            <person name="Ohtoshi R."/>
            <person name="Moran D.A.P."/>
            <person name="Shinohara A."/>
            <person name="Yoshida Y."/>
            <person name="Fujiwara M."/>
            <person name="Mori M."/>
            <person name="Tomita M."/>
            <person name="Arakawa K."/>
        </authorList>
    </citation>
    <scope>NUCLEOTIDE SEQUENCE [LARGE SCALE GENOMIC DNA]</scope>
</reference>
<dbReference type="AlphaFoldDB" id="A0A4Y2TB59"/>
<evidence type="ECO:0000313" key="1">
    <source>
        <dbReference type="EMBL" id="GBN97802.1"/>
    </source>
</evidence>
<name>A0A4Y2TB59_ARAVE</name>
<dbReference type="Proteomes" id="UP000499080">
    <property type="component" value="Unassembled WGS sequence"/>
</dbReference>
<evidence type="ECO:0000313" key="2">
    <source>
        <dbReference type="Proteomes" id="UP000499080"/>
    </source>
</evidence>
<sequence length="132" mass="15043">MSRASRKLFIRGRLPKRERERAARPTTPPSLLSLSSERWKRLCKYWRLDTRSQRIGQIAFRPRVAAKWSSKLTSLTLFREGAQAHGPDIALLIFGDHQAHGPDIALLIFGDHQAHGPDIALLIFGDHQQQQT</sequence>
<accession>A0A4Y2TB59</accession>